<reference evidence="1 2" key="2">
    <citation type="journal article" date="2013" name="Stand. Genomic Sci.">
        <title>Complete genome sequence of Halorhodospira halophila SL1.</title>
        <authorList>
            <person name="Challacombe J.F."/>
            <person name="Majid S."/>
            <person name="Deole R."/>
            <person name="Brettin T.S."/>
            <person name="Bruce D."/>
            <person name="Delano S.F."/>
            <person name="Detter J.C."/>
            <person name="Gleasner C.D."/>
            <person name="Han C.S."/>
            <person name="Misra M."/>
            <person name="Reitenga K.G."/>
            <person name="Mikhailova N."/>
            <person name="Woyke T."/>
            <person name="Pitluck S."/>
            <person name="Nolan M."/>
            <person name="Land M.L."/>
            <person name="Saunders E."/>
            <person name="Tapia R."/>
            <person name="Lapidus A."/>
            <person name="Ivanova N."/>
            <person name="Hoff W.D."/>
        </authorList>
    </citation>
    <scope>NUCLEOTIDE SEQUENCE [LARGE SCALE GENOMIC DNA]</scope>
    <source>
        <strain evidence="2">DSM 244 / SL1</strain>
    </source>
</reference>
<dbReference type="Proteomes" id="UP000000647">
    <property type="component" value="Chromosome"/>
</dbReference>
<proteinExistence type="predicted"/>
<organism evidence="1 2">
    <name type="scientific">Halorhodospira halophila (strain DSM 244 / SL1)</name>
    <name type="common">Ectothiorhodospira halophila (strain DSM 244 / SL1)</name>
    <dbReference type="NCBI Taxonomy" id="349124"/>
    <lineage>
        <taxon>Bacteria</taxon>
        <taxon>Pseudomonadati</taxon>
        <taxon>Pseudomonadota</taxon>
        <taxon>Gammaproteobacteria</taxon>
        <taxon>Chromatiales</taxon>
        <taxon>Ectothiorhodospiraceae</taxon>
        <taxon>Halorhodospira</taxon>
    </lineage>
</organism>
<name>A1WZA4_HALHL</name>
<accession>A1WZA4</accession>
<keyword evidence="2" id="KW-1185">Reference proteome</keyword>
<dbReference type="OrthoDB" id="5294130at2"/>
<protein>
    <submittedName>
        <fullName evidence="1">Uncharacterized protein</fullName>
    </submittedName>
</protein>
<reference evidence="2" key="1">
    <citation type="submission" date="2006-12" db="EMBL/GenBank/DDBJ databases">
        <title>Complete sequence of Halorhodospira halophila SL1.</title>
        <authorList>
            <consortium name="US DOE Joint Genome Institute"/>
            <person name="Copeland A."/>
            <person name="Lucas S."/>
            <person name="Lapidus A."/>
            <person name="Barry K."/>
            <person name="Detter J.C."/>
            <person name="Glavina del Rio T."/>
            <person name="Hammon N."/>
            <person name="Israni S."/>
            <person name="Dalin E."/>
            <person name="Tice H."/>
            <person name="Pitluck S."/>
            <person name="Saunders E."/>
            <person name="Brettin T."/>
            <person name="Bruce D."/>
            <person name="Han C."/>
            <person name="Tapia R."/>
            <person name="Schmutz J."/>
            <person name="Larimer F."/>
            <person name="Land M."/>
            <person name="Hauser L."/>
            <person name="Kyrpides N."/>
            <person name="Mikhailova N."/>
            <person name="Hoff W."/>
            <person name="Richardson P."/>
        </authorList>
    </citation>
    <scope>NUCLEOTIDE SEQUENCE [LARGE SCALE GENOMIC DNA]</scope>
    <source>
        <strain evidence="2">DSM 244 / SL1</strain>
    </source>
</reference>
<dbReference type="HOGENOM" id="CLU_086367_1_0_6"/>
<dbReference type="eggNOG" id="COG2413">
    <property type="taxonomic scope" value="Bacteria"/>
</dbReference>
<dbReference type="AlphaFoldDB" id="A1WZA4"/>
<dbReference type="RefSeq" id="WP_011815038.1">
    <property type="nucleotide sequence ID" value="NC_008789.1"/>
</dbReference>
<gene>
    <name evidence="1" type="ordered locus">Hhal_2252</name>
</gene>
<evidence type="ECO:0000313" key="1">
    <source>
        <dbReference type="EMBL" id="ABM63016.1"/>
    </source>
</evidence>
<dbReference type="KEGG" id="hha:Hhal_2252"/>
<dbReference type="STRING" id="349124.Hhal_2252"/>
<sequence length="209" mass="23565">MGRRGANHQRDERMRLSLIREAARLMAEDGVRDYFAAKRKAAERLGASNTRNLPGNQEIHDALLEYRAVFGGEEHEAALRHLRQRALEAMSFFADFRPRLVGPVLSGTADTESPVQLHLFADTPETVLMFLMDRRIPFESDERRLRFGRDGWSIQPMFRFLAGDTEVELTVFSEAGLREPPRSEVHGGAMERAGVAEVSALLEEAVGEE</sequence>
<evidence type="ECO:0000313" key="2">
    <source>
        <dbReference type="Proteomes" id="UP000000647"/>
    </source>
</evidence>
<dbReference type="EMBL" id="CP000544">
    <property type="protein sequence ID" value="ABM63016.1"/>
    <property type="molecule type" value="Genomic_DNA"/>
</dbReference>